<evidence type="ECO:0000259" key="7">
    <source>
        <dbReference type="PROSITE" id="PS50850"/>
    </source>
</evidence>
<evidence type="ECO:0000256" key="5">
    <source>
        <dbReference type="ARBA" id="ARBA00023136"/>
    </source>
</evidence>
<reference evidence="8 9" key="1">
    <citation type="submission" date="2020-02" db="EMBL/GenBank/DDBJ databases">
        <title>Paenibacillus sp. nov., isolated from rhizosphere soil of tomato.</title>
        <authorList>
            <person name="Weon H.-Y."/>
            <person name="Lee S.A."/>
        </authorList>
    </citation>
    <scope>NUCLEOTIDE SEQUENCE [LARGE SCALE GENOMIC DNA]</scope>
    <source>
        <strain evidence="8 9">14171R-81</strain>
    </source>
</reference>
<dbReference type="PANTHER" id="PTHR43826:SF3">
    <property type="entry name" value="GLUCOSE-6-PHOSPHATE EXCHANGER SLC37A4"/>
    <property type="match status" value="1"/>
</dbReference>
<dbReference type="RefSeq" id="WP_162640889.1">
    <property type="nucleotide sequence ID" value="NZ_CP048286.1"/>
</dbReference>
<evidence type="ECO:0000256" key="3">
    <source>
        <dbReference type="ARBA" id="ARBA00022692"/>
    </source>
</evidence>
<dbReference type="PROSITE" id="PS50850">
    <property type="entry name" value="MFS"/>
    <property type="match status" value="1"/>
</dbReference>
<dbReference type="InterPro" id="IPR036259">
    <property type="entry name" value="MFS_trans_sf"/>
</dbReference>
<dbReference type="InterPro" id="IPR051337">
    <property type="entry name" value="OPA_Antiporter"/>
</dbReference>
<proteinExistence type="predicted"/>
<comment type="subcellular location">
    <subcellularLocation>
        <location evidence="1">Cell membrane</location>
        <topology evidence="1">Multi-pass membrane protein</topology>
    </subcellularLocation>
</comment>
<gene>
    <name evidence="8" type="ORF">GZH47_15540</name>
</gene>
<evidence type="ECO:0000313" key="9">
    <source>
        <dbReference type="Proteomes" id="UP000479114"/>
    </source>
</evidence>
<feature type="transmembrane region" description="Helical" evidence="6">
    <location>
        <begin position="253"/>
        <end position="277"/>
    </location>
</feature>
<evidence type="ECO:0000313" key="8">
    <source>
        <dbReference type="EMBL" id="QHW32085.1"/>
    </source>
</evidence>
<evidence type="ECO:0000256" key="4">
    <source>
        <dbReference type="ARBA" id="ARBA00022989"/>
    </source>
</evidence>
<dbReference type="GO" id="GO:0035435">
    <property type="term" value="P:phosphate ion transmembrane transport"/>
    <property type="evidence" value="ECO:0007669"/>
    <property type="project" value="TreeGrafter"/>
</dbReference>
<keyword evidence="4 6" id="KW-1133">Transmembrane helix</keyword>
<dbReference type="AlphaFoldDB" id="A0A6C0P0S8"/>
<dbReference type="GO" id="GO:0005886">
    <property type="term" value="C:plasma membrane"/>
    <property type="evidence" value="ECO:0007669"/>
    <property type="project" value="UniProtKB-SubCell"/>
</dbReference>
<feature type="transmembrane region" description="Helical" evidence="6">
    <location>
        <begin position="170"/>
        <end position="191"/>
    </location>
</feature>
<dbReference type="Gene3D" id="1.20.1250.20">
    <property type="entry name" value="MFS general substrate transporter like domains"/>
    <property type="match status" value="2"/>
</dbReference>
<keyword evidence="2" id="KW-0813">Transport</keyword>
<keyword evidence="9" id="KW-1185">Reference proteome</keyword>
<feature type="transmembrane region" description="Helical" evidence="6">
    <location>
        <begin position="347"/>
        <end position="368"/>
    </location>
</feature>
<name>A0A6C0P0S8_9BACL</name>
<dbReference type="GO" id="GO:0061513">
    <property type="term" value="F:glucose 6-phosphate:phosphate antiporter activity"/>
    <property type="evidence" value="ECO:0007669"/>
    <property type="project" value="TreeGrafter"/>
</dbReference>
<accession>A0A6C0P0S8</accession>
<evidence type="ECO:0000256" key="1">
    <source>
        <dbReference type="ARBA" id="ARBA00004651"/>
    </source>
</evidence>
<protein>
    <submittedName>
        <fullName evidence="8">MFS transporter</fullName>
    </submittedName>
</protein>
<keyword evidence="3 6" id="KW-0812">Transmembrane</keyword>
<dbReference type="PANTHER" id="PTHR43826">
    <property type="entry name" value="GLUCOSE-6-PHOSPHATE EXCHANGER SLC37A4"/>
    <property type="match status" value="1"/>
</dbReference>
<evidence type="ECO:0000256" key="2">
    <source>
        <dbReference type="ARBA" id="ARBA00022448"/>
    </source>
</evidence>
<dbReference type="SUPFAM" id="SSF103473">
    <property type="entry name" value="MFS general substrate transporter"/>
    <property type="match status" value="1"/>
</dbReference>
<organism evidence="8 9">
    <name type="scientific">Paenibacillus rhizovicinus</name>
    <dbReference type="NCBI Taxonomy" id="2704463"/>
    <lineage>
        <taxon>Bacteria</taxon>
        <taxon>Bacillati</taxon>
        <taxon>Bacillota</taxon>
        <taxon>Bacilli</taxon>
        <taxon>Bacillales</taxon>
        <taxon>Paenibacillaceae</taxon>
        <taxon>Paenibacillus</taxon>
    </lineage>
</organism>
<evidence type="ECO:0000256" key="6">
    <source>
        <dbReference type="SAM" id="Phobius"/>
    </source>
</evidence>
<feature type="transmembrane region" description="Helical" evidence="6">
    <location>
        <begin position="49"/>
        <end position="72"/>
    </location>
</feature>
<feature type="transmembrane region" description="Helical" evidence="6">
    <location>
        <begin position="289"/>
        <end position="306"/>
    </location>
</feature>
<dbReference type="Pfam" id="PF07690">
    <property type="entry name" value="MFS_1"/>
    <property type="match status" value="1"/>
</dbReference>
<feature type="transmembrane region" description="Helical" evidence="6">
    <location>
        <begin position="79"/>
        <end position="95"/>
    </location>
</feature>
<feature type="transmembrane region" description="Helical" evidence="6">
    <location>
        <begin position="140"/>
        <end position="164"/>
    </location>
</feature>
<keyword evidence="5 6" id="KW-0472">Membrane</keyword>
<dbReference type="EMBL" id="CP048286">
    <property type="protein sequence ID" value="QHW32085.1"/>
    <property type="molecule type" value="Genomic_DNA"/>
</dbReference>
<dbReference type="Proteomes" id="UP000479114">
    <property type="component" value="Chromosome"/>
</dbReference>
<feature type="transmembrane region" description="Helical" evidence="6">
    <location>
        <begin position="101"/>
        <end position="119"/>
    </location>
</feature>
<feature type="transmembrane region" description="Helical" evidence="6">
    <location>
        <begin position="374"/>
        <end position="397"/>
    </location>
</feature>
<dbReference type="InterPro" id="IPR011701">
    <property type="entry name" value="MFS"/>
</dbReference>
<dbReference type="InterPro" id="IPR020846">
    <property type="entry name" value="MFS_dom"/>
</dbReference>
<sequence>MPAVKLSPRQSFIFSSLCCLVYFTSYMTRLNYGAAISEIADSLRVSNSLAGMALIGSFIAYGIGQPIFGLIGDRLPPRHMIASGLVATALLNLAVANTGNIYLITVIWCFNGLFQAMLWPPLVRIMTQTLSREAYNNASVGVVAAASAGTIGVYLLVPLCIVLSGWRMSFAIPAGLSLLVAGIWFAGARKFPSQSSGGAMNPVTEQASGKAVPLIFASGLLPIIAAIVLQGALRDGITTWMPTFIDDNFGLGNSFSILSTAVLPAFTIISVSAASFVQRILQNEVRTATLFWAAALVTAGLLIALYNANAIIGIALMACLTGCMHGINLMLISLLPVHFAKFGKVATISGILNAFTYLGSAGSIYGIAAMSGRFGWEITIVVWCAMALAGVILCAFCTKRWHRFIAKAGQEA</sequence>
<feature type="transmembrane region" description="Helical" evidence="6">
    <location>
        <begin position="312"/>
        <end position="335"/>
    </location>
</feature>
<feature type="transmembrane region" description="Helical" evidence="6">
    <location>
        <begin position="12"/>
        <end position="29"/>
    </location>
</feature>
<dbReference type="KEGG" id="prz:GZH47_15540"/>
<feature type="domain" description="Major facilitator superfamily (MFS) profile" evidence="7">
    <location>
        <begin position="11"/>
        <end position="402"/>
    </location>
</feature>
<feature type="transmembrane region" description="Helical" evidence="6">
    <location>
        <begin position="211"/>
        <end position="233"/>
    </location>
</feature>